<protein>
    <submittedName>
        <fullName evidence="1">Unannotated protein</fullName>
    </submittedName>
</protein>
<organism evidence="1">
    <name type="scientific">freshwater metagenome</name>
    <dbReference type="NCBI Taxonomy" id="449393"/>
    <lineage>
        <taxon>unclassified sequences</taxon>
        <taxon>metagenomes</taxon>
        <taxon>ecological metagenomes</taxon>
    </lineage>
</organism>
<name>A0A6J6Y3P2_9ZZZZ</name>
<evidence type="ECO:0000313" key="1">
    <source>
        <dbReference type="EMBL" id="CAB4802584.1"/>
    </source>
</evidence>
<dbReference type="EMBL" id="CAFAAV010000008">
    <property type="protein sequence ID" value="CAB4802584.1"/>
    <property type="molecule type" value="Genomic_DNA"/>
</dbReference>
<reference evidence="1" key="1">
    <citation type="submission" date="2020-05" db="EMBL/GenBank/DDBJ databases">
        <authorList>
            <person name="Chiriac C."/>
            <person name="Salcher M."/>
            <person name="Ghai R."/>
            <person name="Kavagutti S V."/>
        </authorList>
    </citation>
    <scope>NUCLEOTIDE SEQUENCE</scope>
</reference>
<accession>A0A6J6Y3P2</accession>
<proteinExistence type="predicted"/>
<gene>
    <name evidence="1" type="ORF">UFOPK3099_00208</name>
</gene>
<dbReference type="AlphaFoldDB" id="A0A6J6Y3P2"/>
<sequence length="61" mass="6580">MRTDCGNPLDCLGSGGGLADDFDIGFALEQLTHPAPNDLVIVEQEYLDNGVLLHGELLEHM</sequence>